<dbReference type="InterPro" id="IPR019835">
    <property type="entry name" value="SWIB_domain"/>
</dbReference>
<proteinExistence type="predicted"/>
<dbReference type="Pfam" id="PF02201">
    <property type="entry name" value="SWIB"/>
    <property type="match status" value="2"/>
</dbReference>
<dbReference type="SMART" id="SM00151">
    <property type="entry name" value="SWIB"/>
    <property type="match status" value="2"/>
</dbReference>
<accession>A0A6A4LMA7</accession>
<dbReference type="PROSITE" id="PS51925">
    <property type="entry name" value="SWIB_MDM2"/>
    <property type="match status" value="1"/>
</dbReference>
<dbReference type="CDD" id="cd10568">
    <property type="entry name" value="SWIB_like"/>
    <property type="match status" value="1"/>
</dbReference>
<keyword evidence="4" id="KW-1185">Reference proteome</keyword>
<feature type="compositionally biased region" description="Pro residues" evidence="1">
    <location>
        <begin position="96"/>
        <end position="105"/>
    </location>
</feature>
<dbReference type="Gene3D" id="1.10.245.10">
    <property type="entry name" value="SWIB/MDM2 domain"/>
    <property type="match status" value="2"/>
</dbReference>
<dbReference type="CDD" id="cd10567">
    <property type="entry name" value="SWIB-MDM2_like"/>
    <property type="match status" value="1"/>
</dbReference>
<feature type="compositionally biased region" description="Polar residues" evidence="1">
    <location>
        <begin position="133"/>
        <end position="142"/>
    </location>
</feature>
<dbReference type="EMBL" id="QEFC01001721">
    <property type="protein sequence ID" value="KAE9456529.1"/>
    <property type="molecule type" value="Genomic_DNA"/>
</dbReference>
<gene>
    <name evidence="3" type="ORF">C3L33_11547</name>
</gene>
<organism evidence="3 4">
    <name type="scientific">Rhododendron williamsianum</name>
    <dbReference type="NCBI Taxonomy" id="262921"/>
    <lineage>
        <taxon>Eukaryota</taxon>
        <taxon>Viridiplantae</taxon>
        <taxon>Streptophyta</taxon>
        <taxon>Embryophyta</taxon>
        <taxon>Tracheophyta</taxon>
        <taxon>Spermatophyta</taxon>
        <taxon>Magnoliopsida</taxon>
        <taxon>eudicotyledons</taxon>
        <taxon>Gunneridae</taxon>
        <taxon>Pentapetalae</taxon>
        <taxon>asterids</taxon>
        <taxon>Ericales</taxon>
        <taxon>Ericaceae</taxon>
        <taxon>Ericoideae</taxon>
        <taxon>Rhodoreae</taxon>
        <taxon>Rhododendron</taxon>
    </lineage>
</organism>
<dbReference type="PANTHER" id="PTHR13844">
    <property type="entry name" value="SWI/SNF-RELATED MATRIX-ASSOCIATED ACTIN-DEPENDENT REGULATOR OF CHROMATIN SUBFAMILY D"/>
    <property type="match status" value="1"/>
</dbReference>
<evidence type="ECO:0000313" key="4">
    <source>
        <dbReference type="Proteomes" id="UP000428333"/>
    </source>
</evidence>
<protein>
    <recommendedName>
        <fullName evidence="2">DM2 domain-containing protein</fullName>
    </recommendedName>
</protein>
<dbReference type="InterPro" id="IPR036885">
    <property type="entry name" value="SWIB_MDM2_dom_sf"/>
</dbReference>
<dbReference type="InterPro" id="IPR014876">
    <property type="entry name" value="DEK_C"/>
</dbReference>
<dbReference type="Proteomes" id="UP000428333">
    <property type="component" value="Linkage Group LG07"/>
</dbReference>
<name>A0A6A4LMA7_9ERIC</name>
<comment type="caution">
    <text evidence="3">The sequence shown here is derived from an EMBL/GenBank/DDBJ whole genome shotgun (WGS) entry which is preliminary data.</text>
</comment>
<dbReference type="OrthoDB" id="10251073at2759"/>
<evidence type="ECO:0000256" key="1">
    <source>
        <dbReference type="SAM" id="MobiDB-lite"/>
    </source>
</evidence>
<reference evidence="3 4" key="1">
    <citation type="journal article" date="2019" name="Genome Biol. Evol.">
        <title>The Rhododendron genome and chromosomal organization provide insight into shared whole-genome duplications across the heath family (Ericaceae).</title>
        <authorList>
            <person name="Soza V.L."/>
            <person name="Lindsley D."/>
            <person name="Waalkes A."/>
            <person name="Ramage E."/>
            <person name="Patwardhan R.P."/>
            <person name="Burton J.N."/>
            <person name="Adey A."/>
            <person name="Kumar A."/>
            <person name="Qiu R."/>
            <person name="Shendure J."/>
            <person name="Hall B."/>
        </authorList>
    </citation>
    <scope>NUCLEOTIDE SEQUENCE [LARGE SCALE GENOMIC DNA]</scope>
    <source>
        <strain evidence="3">RSF 1966-606</strain>
    </source>
</reference>
<feature type="region of interest" description="Disordered" evidence="1">
    <location>
        <begin position="133"/>
        <end position="169"/>
    </location>
</feature>
<dbReference type="InterPro" id="IPR003121">
    <property type="entry name" value="SWIB_MDM2_domain"/>
</dbReference>
<dbReference type="AlphaFoldDB" id="A0A6A4LMA7"/>
<feature type="non-terminal residue" evidence="3">
    <location>
        <position position="1"/>
    </location>
</feature>
<feature type="domain" description="DM2" evidence="2">
    <location>
        <begin position="166"/>
        <end position="243"/>
    </location>
</feature>
<dbReference type="SUPFAM" id="SSF47592">
    <property type="entry name" value="SWIB/MDM2 domain"/>
    <property type="match status" value="2"/>
</dbReference>
<evidence type="ECO:0000313" key="3">
    <source>
        <dbReference type="EMBL" id="KAE9456529.1"/>
    </source>
</evidence>
<dbReference type="Pfam" id="PF08766">
    <property type="entry name" value="DEK_C"/>
    <property type="match status" value="1"/>
</dbReference>
<sequence>MVSDQAIAESLESLLRETNPRTTLTSFNSVVQHLESKLGLDLTHKLDFIRNHIHLLFNPNPNPNPPPSHHHHHHHQNPNFHAAPSQNPNFHGGFRPPQPQPPLPEAKPEPNFHGELGFRPPLVVAKTEPCVSDVTTSGSATTAADPAESPKESSQTGRKRRGGPGGLNKVCGVTPELQVIVGHPELPRTEIVKQLWAYIRKHNLQDPGNKRKIICNDELRLVFETDCTDMFKMNKLLSKHIIPLEPTKPPKKPKMVVEPGTKSSESGGPVVMISEALANFFGIAGREMLHSEVLRRVWEYVTVNHLEVGNPKAASVNVLLVVDLHVDPVNPMVIQCDTKLQELFGCPSISALGIPEMLARHHLFKRS</sequence>
<evidence type="ECO:0000259" key="2">
    <source>
        <dbReference type="PROSITE" id="PS51925"/>
    </source>
</evidence>
<feature type="region of interest" description="Disordered" evidence="1">
    <location>
        <begin position="59"/>
        <end position="117"/>
    </location>
</feature>